<gene>
    <name evidence="8" type="ORF">J3Q64DRAFT_1851511</name>
</gene>
<evidence type="ECO:0000256" key="3">
    <source>
        <dbReference type="ARBA" id="ARBA00022475"/>
    </source>
</evidence>
<reference evidence="8 9" key="1">
    <citation type="submission" date="2024-04" db="EMBL/GenBank/DDBJ databases">
        <title>Symmetric and asymmetric DNA N6-adenine methylation regulates different biological responses in Mucorales.</title>
        <authorList>
            <consortium name="Lawrence Berkeley National Laboratory"/>
            <person name="Lax C."/>
            <person name="Mondo S.J."/>
            <person name="Osorio-Concepcion M."/>
            <person name="Muszewska A."/>
            <person name="Corrochano-Luque M."/>
            <person name="Gutierrez G."/>
            <person name="Riley R."/>
            <person name="Lipzen A."/>
            <person name="Guo J."/>
            <person name="Hundley H."/>
            <person name="Amirebrahimi M."/>
            <person name="Ng V."/>
            <person name="Lorenzo-Gutierrez D."/>
            <person name="Binder U."/>
            <person name="Yang J."/>
            <person name="Song Y."/>
            <person name="Canovas D."/>
            <person name="Navarro E."/>
            <person name="Freitag M."/>
            <person name="Gabaldon T."/>
            <person name="Grigoriev I.V."/>
            <person name="Corrochano L.M."/>
            <person name="Nicolas F.E."/>
            <person name="Garre V."/>
        </authorList>
    </citation>
    <scope>NUCLEOTIDE SEQUENCE [LARGE SCALE GENOMIC DNA]</scope>
    <source>
        <strain evidence="8 9">L51</strain>
    </source>
</reference>
<keyword evidence="9" id="KW-1185">Reference proteome</keyword>
<evidence type="ECO:0000256" key="4">
    <source>
        <dbReference type="ARBA" id="ARBA00022692"/>
    </source>
</evidence>
<dbReference type="PANTHER" id="PTHR30003">
    <property type="entry name" value="L-LACTATE PERMEASE"/>
    <property type="match status" value="1"/>
</dbReference>
<feature type="transmembrane region" description="Helical" evidence="7">
    <location>
        <begin position="397"/>
        <end position="421"/>
    </location>
</feature>
<feature type="transmembrane region" description="Helical" evidence="7">
    <location>
        <begin position="565"/>
        <end position="586"/>
    </location>
</feature>
<organism evidence="8 9">
    <name type="scientific">Phycomyces blakesleeanus</name>
    <dbReference type="NCBI Taxonomy" id="4837"/>
    <lineage>
        <taxon>Eukaryota</taxon>
        <taxon>Fungi</taxon>
        <taxon>Fungi incertae sedis</taxon>
        <taxon>Mucoromycota</taxon>
        <taxon>Mucoromycotina</taxon>
        <taxon>Mucoromycetes</taxon>
        <taxon>Mucorales</taxon>
        <taxon>Phycomycetaceae</taxon>
        <taxon>Phycomyces</taxon>
    </lineage>
</organism>
<keyword evidence="4 7" id="KW-0812">Transmembrane</keyword>
<name>A0ABR3AQZ0_PHYBL</name>
<keyword evidence="3" id="KW-1003">Cell membrane</keyword>
<feature type="transmembrane region" description="Helical" evidence="7">
    <location>
        <begin position="216"/>
        <end position="236"/>
    </location>
</feature>
<accession>A0ABR3AQZ0</accession>
<dbReference type="Pfam" id="PF02652">
    <property type="entry name" value="Lactate_perm"/>
    <property type="match status" value="1"/>
</dbReference>
<proteinExistence type="predicted"/>
<feature type="transmembrane region" description="Helical" evidence="7">
    <location>
        <begin position="441"/>
        <end position="460"/>
    </location>
</feature>
<evidence type="ECO:0000256" key="1">
    <source>
        <dbReference type="ARBA" id="ARBA00004651"/>
    </source>
</evidence>
<feature type="transmembrane region" description="Helical" evidence="7">
    <location>
        <begin position="55"/>
        <end position="74"/>
    </location>
</feature>
<feature type="transmembrane region" description="Helical" evidence="7">
    <location>
        <begin position="353"/>
        <end position="376"/>
    </location>
</feature>
<evidence type="ECO:0000313" key="9">
    <source>
        <dbReference type="Proteomes" id="UP001448207"/>
    </source>
</evidence>
<sequence length="592" mass="64111">MVNIPTVPPSIYETGVFVQPLAPIGDSLIGSFFVGLIPLLLVFVLLGICRIPAHFASLAGLVICIFIAIFGWGMPAAQAFSSIANGIVFANWPIMWIVVSSMFLYNISVYSGIFDMFRRWMLVYTPPDKRVILLIIGYCFGSVLEGVAGFGVPGAICSPLMVSLGFDPMDALVYTLIFDTTPVAFGALGTPITTLATITGLPAMKLSAMIGRQLPLLSVFLPLYVLGMYAGVQAGVVECWPMALVSGLSFAATQAIFANLVGPELPDLIAGLVSLGCLVAFVQMWKPVYRSEYHAIMTQLPKKPDEKITELEKTNQCGKYIPTLPNTNLEKGSEISDTEAITRKQVILAWTPWTIIVVVVLIWTFAHVSSVGQVNVKWPALHQKVYLTLYGKNYDAVWIFQPLGTGTAIFISAIIFGGVVLWNGSNPSIFWMALRETFIQLYRPIITVSFIMGFAYLYNYSGKFSSIVYTIGLTFSSVGPAFPFLSAWLGWIACFLSGSDTSANSLFGNLQVVAAREIGLSGILMAATNSSGAIASKMISPQNMSTIASTINLQGKEGLALRRTIFHSVFIVCIVGAIACIQQYCIPSMIPS</sequence>
<evidence type="ECO:0000256" key="6">
    <source>
        <dbReference type="ARBA" id="ARBA00023136"/>
    </source>
</evidence>
<dbReference type="NCBIfam" id="TIGR00795">
    <property type="entry name" value="lctP"/>
    <property type="match status" value="1"/>
</dbReference>
<protein>
    <submittedName>
        <fullName evidence="8">Lactate permease</fullName>
    </submittedName>
</protein>
<keyword evidence="2" id="KW-0813">Transport</keyword>
<feature type="transmembrane region" description="Helical" evidence="7">
    <location>
        <begin position="268"/>
        <end position="285"/>
    </location>
</feature>
<evidence type="ECO:0000256" key="7">
    <source>
        <dbReference type="SAM" id="Phobius"/>
    </source>
</evidence>
<feature type="transmembrane region" description="Helical" evidence="7">
    <location>
        <begin position="135"/>
        <end position="162"/>
    </location>
</feature>
<dbReference type="InterPro" id="IPR003804">
    <property type="entry name" value="Lactate_perm"/>
</dbReference>
<keyword evidence="5 7" id="KW-1133">Transmembrane helix</keyword>
<keyword evidence="6 7" id="KW-0472">Membrane</keyword>
<evidence type="ECO:0000256" key="2">
    <source>
        <dbReference type="ARBA" id="ARBA00022448"/>
    </source>
</evidence>
<comment type="caution">
    <text evidence="8">The sequence shown here is derived from an EMBL/GenBank/DDBJ whole genome shotgun (WGS) entry which is preliminary data.</text>
</comment>
<dbReference type="PANTHER" id="PTHR30003:SF0">
    <property type="entry name" value="GLYCOLATE PERMEASE GLCA-RELATED"/>
    <property type="match status" value="1"/>
</dbReference>
<evidence type="ECO:0000313" key="8">
    <source>
        <dbReference type="EMBL" id="KAL0079768.1"/>
    </source>
</evidence>
<feature type="transmembrane region" description="Helical" evidence="7">
    <location>
        <begin position="182"/>
        <end position="204"/>
    </location>
</feature>
<dbReference type="EMBL" id="JBCLYO010000021">
    <property type="protein sequence ID" value="KAL0079768.1"/>
    <property type="molecule type" value="Genomic_DNA"/>
</dbReference>
<comment type="subcellular location">
    <subcellularLocation>
        <location evidence="1">Cell membrane</location>
        <topology evidence="1">Multi-pass membrane protein</topology>
    </subcellularLocation>
</comment>
<feature type="transmembrane region" description="Helical" evidence="7">
    <location>
        <begin position="94"/>
        <end position="114"/>
    </location>
</feature>
<feature type="transmembrane region" description="Helical" evidence="7">
    <location>
        <begin position="467"/>
        <end position="491"/>
    </location>
</feature>
<dbReference type="Proteomes" id="UP001448207">
    <property type="component" value="Unassembled WGS sequence"/>
</dbReference>
<evidence type="ECO:0000256" key="5">
    <source>
        <dbReference type="ARBA" id="ARBA00022989"/>
    </source>
</evidence>
<feature type="transmembrane region" description="Helical" evidence="7">
    <location>
        <begin position="28"/>
        <end position="48"/>
    </location>
</feature>